<organism evidence="2 3">
    <name type="scientific">Pseudonocardia eucalypti</name>
    <dbReference type="NCBI Taxonomy" id="648755"/>
    <lineage>
        <taxon>Bacteria</taxon>
        <taxon>Bacillati</taxon>
        <taxon>Actinomycetota</taxon>
        <taxon>Actinomycetes</taxon>
        <taxon>Pseudonocardiales</taxon>
        <taxon>Pseudonocardiaceae</taxon>
        <taxon>Pseudonocardia</taxon>
    </lineage>
</organism>
<evidence type="ECO:0000313" key="2">
    <source>
        <dbReference type="EMBL" id="GAA5163461.1"/>
    </source>
</evidence>
<keyword evidence="3" id="KW-1185">Reference proteome</keyword>
<gene>
    <name evidence="2" type="ORF">GCM10023321_50390</name>
</gene>
<name>A0ABP9QKL7_9PSEU</name>
<dbReference type="Proteomes" id="UP001428817">
    <property type="component" value="Unassembled WGS sequence"/>
</dbReference>
<reference evidence="3" key="1">
    <citation type="journal article" date="2019" name="Int. J. Syst. Evol. Microbiol.">
        <title>The Global Catalogue of Microorganisms (GCM) 10K type strain sequencing project: providing services to taxonomists for standard genome sequencing and annotation.</title>
        <authorList>
            <consortium name="The Broad Institute Genomics Platform"/>
            <consortium name="The Broad Institute Genome Sequencing Center for Infectious Disease"/>
            <person name="Wu L."/>
            <person name="Ma J."/>
        </authorList>
    </citation>
    <scope>NUCLEOTIDE SEQUENCE [LARGE SCALE GENOMIC DNA]</scope>
    <source>
        <strain evidence="3">JCM 18303</strain>
    </source>
</reference>
<evidence type="ECO:0000256" key="1">
    <source>
        <dbReference type="SAM" id="MobiDB-lite"/>
    </source>
</evidence>
<feature type="region of interest" description="Disordered" evidence="1">
    <location>
        <begin position="1"/>
        <end position="39"/>
    </location>
</feature>
<protein>
    <submittedName>
        <fullName evidence="2">Uncharacterized protein</fullName>
    </submittedName>
</protein>
<dbReference type="EMBL" id="BAABJP010000029">
    <property type="protein sequence ID" value="GAA5163461.1"/>
    <property type="molecule type" value="Genomic_DNA"/>
</dbReference>
<comment type="caution">
    <text evidence="2">The sequence shown here is derived from an EMBL/GenBank/DDBJ whole genome shotgun (WGS) entry which is preliminary data.</text>
</comment>
<sequence>MLRRGRGVGQRRDVAPGVAPGRDQRLRGAQQGAEDLHPLVPGGARNPGDLPVLAQSLVQETGAGQQGDQVGADGQVTPVRGEIEVGPRCQPLQVTQQQAQLREQRPRLHRHPPVGAGQLDSRAQLGGPVSGQWSDGLDLLLGPVGVGQVGQLVYEQVAHDVGVSVGEPEQHHPDPCIRMHPAVGAGVHDQVVNVGVGSDVPVEPSVGIESWPVGGPEQPVRHPDPLGQLPQLGWRHLLDERAGRDGRGHRAGLALARQPGRATFRKVLADADRCPPGHRVDVVDADRAAGIEQGGEPVGVEGFDSSDAGGRGLEGVRSVGRFGAVAVAAGPVPEPDGALTAAGDEVRGRSERLGERGAERLRLVRVGGGEDRLDPAKVGQRARIGVVVNRRGQQRVPVPEHLAQLGDDLILAQPAIDGRVRVHHDPQETLQRVVRDELRHEPAQ</sequence>
<accession>A0ABP9QKL7</accession>
<evidence type="ECO:0000313" key="3">
    <source>
        <dbReference type="Proteomes" id="UP001428817"/>
    </source>
</evidence>
<proteinExistence type="predicted"/>